<feature type="compositionally biased region" description="Polar residues" evidence="9">
    <location>
        <begin position="1473"/>
        <end position="1500"/>
    </location>
</feature>
<organism evidence="13 14">
    <name type="scientific">Alosa alosa</name>
    <name type="common">allis shad</name>
    <dbReference type="NCBI Taxonomy" id="278164"/>
    <lineage>
        <taxon>Eukaryota</taxon>
        <taxon>Metazoa</taxon>
        <taxon>Chordata</taxon>
        <taxon>Craniata</taxon>
        <taxon>Vertebrata</taxon>
        <taxon>Euteleostomi</taxon>
        <taxon>Actinopterygii</taxon>
        <taxon>Neopterygii</taxon>
        <taxon>Teleostei</taxon>
        <taxon>Clupei</taxon>
        <taxon>Clupeiformes</taxon>
        <taxon>Clupeoidei</taxon>
        <taxon>Clupeidae</taxon>
        <taxon>Alosa</taxon>
    </lineage>
</organism>
<keyword evidence="5" id="KW-0479">Metal-binding</keyword>
<evidence type="ECO:0000259" key="12">
    <source>
        <dbReference type="PROSITE" id="PS50081"/>
    </source>
</evidence>
<feature type="compositionally biased region" description="Polar residues" evidence="9">
    <location>
        <begin position="723"/>
        <end position="737"/>
    </location>
</feature>
<dbReference type="InterPro" id="IPR000219">
    <property type="entry name" value="DH_dom"/>
</dbReference>
<feature type="region of interest" description="Disordered" evidence="9">
    <location>
        <begin position="2699"/>
        <end position="2724"/>
    </location>
</feature>
<feature type="compositionally biased region" description="Low complexity" evidence="9">
    <location>
        <begin position="2787"/>
        <end position="2820"/>
    </location>
</feature>
<keyword evidence="6" id="KW-0863">Zinc-finger</keyword>
<dbReference type="GO" id="GO:0005737">
    <property type="term" value="C:cytoplasm"/>
    <property type="evidence" value="ECO:0007669"/>
    <property type="project" value="UniProtKB-SubCell"/>
</dbReference>
<feature type="compositionally biased region" description="Basic and acidic residues" evidence="9">
    <location>
        <begin position="260"/>
        <end position="269"/>
    </location>
</feature>
<dbReference type="PROSITE" id="PS50003">
    <property type="entry name" value="PH_DOMAIN"/>
    <property type="match status" value="1"/>
</dbReference>
<feature type="compositionally biased region" description="Basic and acidic residues" evidence="9">
    <location>
        <begin position="513"/>
        <end position="523"/>
    </location>
</feature>
<feature type="region of interest" description="Disordered" evidence="9">
    <location>
        <begin position="1690"/>
        <end position="1750"/>
    </location>
</feature>
<feature type="domain" description="Phorbol-ester/DAG-type" evidence="12">
    <location>
        <begin position="2007"/>
        <end position="2054"/>
    </location>
</feature>
<accession>A0AAV6GFX5</accession>
<dbReference type="GO" id="GO:0016020">
    <property type="term" value="C:membrane"/>
    <property type="evidence" value="ECO:0007669"/>
    <property type="project" value="TreeGrafter"/>
</dbReference>
<dbReference type="InterPro" id="IPR035899">
    <property type="entry name" value="DBL_dom_sf"/>
</dbReference>
<feature type="compositionally biased region" description="Basic residues" evidence="9">
    <location>
        <begin position="353"/>
        <end position="364"/>
    </location>
</feature>
<dbReference type="InterPro" id="IPR051632">
    <property type="entry name" value="Rho_GEF"/>
</dbReference>
<evidence type="ECO:0000256" key="8">
    <source>
        <dbReference type="ARBA" id="ARBA00023054"/>
    </source>
</evidence>
<dbReference type="PANTHER" id="PTHR13944:SF18">
    <property type="entry name" value="A-KINASE ANCHOR PROTEIN 13"/>
    <property type="match status" value="1"/>
</dbReference>
<sequence length="3061" mass="333007">MKLSPQQAPLYGECVLTVQLCDDECGEEEEEVEFYLLFAGSTQRHLASTLRISQVTLQAICPAHDSSEVVQVTLCSARPGGSVDALAEECFQFVQDLAWDMAQFLVSRAGGGGSEGSQEGALLLDECQIPLQECEWLDSNLAQALRHLQLPHGWSVLDTKMGVHADDTPVDAPLSIDDRPHVSTGLGGGQPDTLLHFAARRGLRQVALFLLEQPGGWEALGHPNQHGRTPAREAHKHGHTQLQELLSDQEELSSLSSLSDTRRSRERHVYPGGRGCLHHHPDLDTYTLTQRVCPGSPPPTLQREVQDFQRLIHRHRDGEGDVELQQQLEKLYPATGNRDDRAGKGRANGSSRRTPKRKRGKKGQHNNNNSSSSSSSSNTETHRTADPSPGVPRTESTANHVSVAAASRGLCSNGERAREGTEEETRAGPDREPPSSPPAEAVEEHRGAAEVSRETERRPPQVSVSGASPAGQIEEAESEERTVRHAPPQLAPDRRSPLLPPPPPPVVTAAAKEQPKQEERSEGGEESSTADFTMGQAQTQQPQEEQEEPGGGETRDGGRGNKSTKVPLSHASEPQTSGTLRTQETEPDSAAADDNAMQPTPLTATAVGNGHQEDPSTWRIASRGAEDVRLGSHAERSDGKWPEEKEMAEEERADLADAPEESTETQLVENWTDMGKEPTGAVEEGAEKAGEPGETAGQRTLRLDAHTEDGGRTESDTHGRVSGSPSGQQEMALTASLSEKPLLSTEPSPEMGSNSASQHAISNQGDALSDDKSSHGLTDTHTDRSLKETLSSPVEEQLDLSVSLGPGVATGPDHLPELDGTNWAPVSSQACVSGQESPGNLGIAETSDGDVSSEGTNRITGTECAETTPTDRNADKEEQSNHSLEGEEQGCDWSVPAHLSGEVQELSYAAVVKRCLTSEQDEGKEEGESEEERKQQQDNEEEKCTVPEEFPLSPVPSGEPGKHSEQDSSAGSESPTHTEPDAHTGAGAFSHTEQDEHASALTHTQPHTPGAERFTDSEPHTPAGAESDTRTELDDRVVTESHTAPETDQRAEEEVVVSAEEGELNRPEQATEIIARGTSPKAHAAQSQGTVPETLTAETEKKVPETHIVQSEGTVPQKYPSEGMGSMTDRTQSEGGHLGSQPGQSDEAPLEILPVQREGTESLAQPLQMDGGAAVLPHTQDGGTEAPQEHTDLSLAPDADSGEEGSSEMLSTPLWEEDETAAESQVELRSPGKRMAEEGRGSSEDAEGHGSLEFGLSETRQGSQRTETLASCQHGQASSECGLCVCDDGPVAPAEQPSPEGSRPTEGSSMEWVQVATETAVEGCSEDSESLDRSEKGIEDSKGESVCREADTHTLAGGLHPNPPEEASGSTRGPAVEPCPVELTLSGDAHAEAPCLKASESSVEDTDANTSLNETKTYADTTVNETESHTHTSQTETERHTHTSQRETCTHTLVNDSEAHAHKSPSDTDTHTHLISNKMQTDTHTSQSDPQAHTQLNQCKSEPVADGADPDTEARVDTQADSSVDVDLVPDVVDEACPDDSSQDVTQESQDTHLSSHRELETHTLPQSGAHLETHTHLDRDTLPESGGHLETSSTLGADVGDRGLMNTLDGSEEPTSMMKTNEIHRQTEVFYAVDSCPKTDLQNSSKERSDVPMCPASERVSVGSDVPMDSLADGDTVPKVETVVPAVDRCSEVSSPTPSTDDPPSVPRRDPVDALARASWSSTDSWQGTAGTVSSPISTELEESERKDRVTEVPALSALLRPAIRPLSPFRRHSWGPGKAPAGEPSEPNAAQRNSTAVRSPGGGRATKTTGHRRSVSWCPSDILRPAVEEIGNRSSSLEGLSAEQEDTGGALSPGVVTETGRSRDAVRADRGSSLVSLTEEEQESDMGECSSLDSQKSIGLLRALKRPPSHPLTKSRSLVAISPKDLDGLASFSSVSGSLEYSISEEDPGPLRSDGEGRQGTKVSRTFSYLKSKMSKKGKEKDKEKERLRERERDAKEKEKGLVNGHLFSAIANAPSTLCQYCSKPLNTKEALICNNCSAHVHKGCRENLPVCAKVKMKSMTLPDSGPPSGVIMRNKTPAISISRDRPKSTISIPDDQFGQMPANLPRKSTSSIMSFSGHNPLSKSMSISNITGPGLDDMPLRRSMSQSTDSLHKTSKVNESTESLTDEGTEMMDVQLMCEFEPDVRELEADSWSVTVDKKQLKHLKKDVVKRQDIIYELMQTEMHQVRTLRIMGEVYCKGLAGELKLDAAVLERLFPCLDELTELHGRLLGALLERRRQTPLLRDATATSNAAGGFLVHRIGDVLVSQFSGSSAERMKKVYGKFCSRHNEAVNFYKELHAKDKRFQAFIKKKMSSAIVRRLSIPECILLVTQRITKYPVLIQRILQHTKDGDEEQEEVSRSLRLVKEVVTAVDNRVHDYERKRRLKDVYGRTDSKSIMRMKSGQMFAREDLLRGRRLLHDGPLQLKTSAGRFKDVQALLLSDVFVFLQEKDQKFVFASLDQRSTVISLQKLIVREVANEEKALFLITAGIERPEMVEVYASSKDERNTWIQLIQNAMQSIEKDEDEGIPSESEEDKRLQENKAKEMRDLLHRKDEQILGLLEEKVKLFRELCDCAAPDDLIHALRCRMMFRATPSDVTKGEPIMKDALKEVETLQELVNRSVVGAVGHQMSSCQDPPGGSVGPVCLPRRAETFGGFDSHQMNISKNGEKDEGEDLRRTESDSVLKKGGNANLLLLLKRNSEQVLNSVTHLHDLLLALQAVVVQQDSFIENQRQALTQRSASFSSTSSVCSSFSSSSRPAATTASASVTPTSSGSSPGALAEVAEQERSLAEERRRWQGKCEERERTLAEREQQARRLEGEAAAGGQRLEQEQRMLREREEELEKDFRLLREREEEVQREREKLRDAQGRLEREREQLKQHTQEQLCRLQRTPSTTSEDSMKFQSSGSLDRFPVAGAGDLSCYSTSPAAGSATAKDLMSRVDSKKRKGKSLNPFSSSSSSSSSSTVSTPQPMPSRLLQLTKPKDKKEKKKKKGRGQASSPTDASSTEATDASGEGPVFYC</sequence>
<dbReference type="EMBL" id="JADWDJ010000011">
    <property type="protein sequence ID" value="KAG5273885.1"/>
    <property type="molecule type" value="Genomic_DNA"/>
</dbReference>
<feature type="compositionally biased region" description="Polar residues" evidence="9">
    <location>
        <begin position="561"/>
        <end position="582"/>
    </location>
</feature>
<feature type="compositionally biased region" description="Basic and acidic residues" evidence="9">
    <location>
        <begin position="1457"/>
        <end position="1472"/>
    </location>
</feature>
<dbReference type="Pfam" id="PF00621">
    <property type="entry name" value="RhoGEF"/>
    <property type="match status" value="1"/>
</dbReference>
<feature type="region of interest" description="Disordered" evidence="9">
    <location>
        <begin position="2853"/>
        <end position="2874"/>
    </location>
</feature>
<feature type="region of interest" description="Disordered" evidence="9">
    <location>
        <begin position="2787"/>
        <end position="2828"/>
    </location>
</feature>
<dbReference type="InterPro" id="IPR001849">
    <property type="entry name" value="PH_domain"/>
</dbReference>
<evidence type="ECO:0000256" key="4">
    <source>
        <dbReference type="ARBA" id="ARBA00022658"/>
    </source>
</evidence>
<feature type="compositionally biased region" description="Basic and acidic residues" evidence="9">
    <location>
        <begin position="1027"/>
        <end position="1053"/>
    </location>
</feature>
<dbReference type="Proteomes" id="UP000823561">
    <property type="component" value="Chromosome 11"/>
</dbReference>
<evidence type="ECO:0008006" key="15">
    <source>
        <dbReference type="Google" id="ProtNLM"/>
    </source>
</evidence>
<dbReference type="PROSITE" id="PS50010">
    <property type="entry name" value="DH_2"/>
    <property type="match status" value="1"/>
</dbReference>
<feature type="compositionally biased region" description="Acidic residues" evidence="9">
    <location>
        <begin position="646"/>
        <end position="663"/>
    </location>
</feature>
<feature type="region of interest" description="Disordered" evidence="9">
    <location>
        <begin position="918"/>
        <end position="1560"/>
    </location>
</feature>
<dbReference type="SMART" id="SM00233">
    <property type="entry name" value="PH"/>
    <property type="match status" value="1"/>
</dbReference>
<dbReference type="InterPro" id="IPR041020">
    <property type="entry name" value="PH_16"/>
</dbReference>
<feature type="region of interest" description="Disordered" evidence="9">
    <location>
        <begin position="1579"/>
        <end position="1617"/>
    </location>
</feature>
<evidence type="ECO:0000313" key="14">
    <source>
        <dbReference type="Proteomes" id="UP000823561"/>
    </source>
</evidence>
<dbReference type="GO" id="GO:0071875">
    <property type="term" value="P:adrenergic receptor signaling pathway"/>
    <property type="evidence" value="ECO:0007669"/>
    <property type="project" value="TreeGrafter"/>
</dbReference>
<dbReference type="PANTHER" id="PTHR13944">
    <property type="entry name" value="AGAP007712-PA"/>
    <property type="match status" value="1"/>
</dbReference>
<feature type="compositionally biased region" description="Basic and acidic residues" evidence="9">
    <location>
        <begin position="2904"/>
        <end position="2923"/>
    </location>
</feature>
<dbReference type="SUPFAM" id="SSF50729">
    <property type="entry name" value="PH domain-like"/>
    <property type="match status" value="1"/>
</dbReference>
<evidence type="ECO:0000256" key="2">
    <source>
        <dbReference type="ARBA" id="ARBA00022490"/>
    </source>
</evidence>
<feature type="compositionally biased region" description="Low complexity" evidence="9">
    <location>
        <begin position="1521"/>
        <end position="1531"/>
    </location>
</feature>
<feature type="compositionally biased region" description="Acidic residues" evidence="9">
    <location>
        <begin position="1532"/>
        <end position="1542"/>
    </location>
</feature>
<feature type="compositionally biased region" description="Basic and acidic residues" evidence="9">
    <location>
        <begin position="701"/>
        <end position="719"/>
    </location>
</feature>
<name>A0AAV6GFX5_9TELE</name>
<dbReference type="Gene3D" id="3.30.60.20">
    <property type="match status" value="1"/>
</dbReference>
<feature type="compositionally biased region" description="Basic and acidic residues" evidence="9">
    <location>
        <begin position="1862"/>
        <end position="1872"/>
    </location>
</feature>
<feature type="compositionally biased region" description="Basic and acidic residues" evidence="9">
    <location>
        <begin position="1979"/>
        <end position="2000"/>
    </location>
</feature>
<feature type="compositionally biased region" description="Polar residues" evidence="9">
    <location>
        <begin position="1408"/>
        <end position="1424"/>
    </location>
</feature>
<dbReference type="InterPro" id="IPR011993">
    <property type="entry name" value="PH-like_dom_sf"/>
</dbReference>
<feature type="compositionally biased region" description="Polar residues" evidence="9">
    <location>
        <begin position="1720"/>
        <end position="1739"/>
    </location>
</feature>
<dbReference type="InterPro" id="IPR002219">
    <property type="entry name" value="PKC_DAG/PE"/>
</dbReference>
<dbReference type="SMART" id="SM00325">
    <property type="entry name" value="RhoGEF"/>
    <property type="match status" value="1"/>
</dbReference>
<feature type="compositionally biased region" description="Polar residues" evidence="9">
    <location>
        <begin position="2932"/>
        <end position="2949"/>
    </location>
</feature>
<feature type="compositionally biased region" description="Basic and acidic residues" evidence="9">
    <location>
        <begin position="1234"/>
        <end position="1250"/>
    </location>
</feature>
<dbReference type="CDD" id="cd20878">
    <property type="entry name" value="C1_AKAP13"/>
    <property type="match status" value="1"/>
</dbReference>
<feature type="compositionally biased region" description="Polar residues" evidence="9">
    <location>
        <begin position="3037"/>
        <end position="3050"/>
    </location>
</feature>
<dbReference type="GO" id="GO:0005078">
    <property type="term" value="F:MAP-kinase scaffold activity"/>
    <property type="evidence" value="ECO:0007669"/>
    <property type="project" value="TreeGrafter"/>
</dbReference>
<keyword evidence="14" id="KW-1185">Reference proteome</keyword>
<evidence type="ECO:0000313" key="13">
    <source>
        <dbReference type="EMBL" id="KAG5273885.1"/>
    </source>
</evidence>
<evidence type="ECO:0000259" key="11">
    <source>
        <dbReference type="PROSITE" id="PS50010"/>
    </source>
</evidence>
<dbReference type="GO" id="GO:0035023">
    <property type="term" value="P:regulation of Rho protein signal transduction"/>
    <property type="evidence" value="ECO:0007669"/>
    <property type="project" value="TreeGrafter"/>
</dbReference>
<dbReference type="Gene3D" id="2.30.29.30">
    <property type="entry name" value="Pleckstrin-homology domain (PH domain)/Phosphotyrosine-binding domain (PTB)"/>
    <property type="match status" value="1"/>
</dbReference>
<dbReference type="SUPFAM" id="SSF48065">
    <property type="entry name" value="DBL homology domain (DH-domain)"/>
    <property type="match status" value="1"/>
</dbReference>
<feature type="compositionally biased region" description="Polar residues" evidence="9">
    <location>
        <begin position="745"/>
        <end position="766"/>
    </location>
</feature>
<feature type="compositionally biased region" description="Polar residues" evidence="9">
    <location>
        <begin position="824"/>
        <end position="838"/>
    </location>
</feature>
<dbReference type="GO" id="GO:0043123">
    <property type="term" value="P:positive regulation of canonical NF-kappaB signal transduction"/>
    <property type="evidence" value="ECO:0007669"/>
    <property type="project" value="TreeGrafter"/>
</dbReference>
<feature type="region of interest" description="Disordered" evidence="9">
    <location>
        <begin position="219"/>
        <end position="281"/>
    </location>
</feature>
<gene>
    <name evidence="13" type="ORF">AALO_G00156730</name>
</gene>
<feature type="compositionally biased region" description="Basic and acidic residues" evidence="9">
    <location>
        <begin position="415"/>
        <end position="433"/>
    </location>
</feature>
<dbReference type="Gene3D" id="1.20.900.10">
    <property type="entry name" value="Dbl homology (DH) domain"/>
    <property type="match status" value="1"/>
</dbReference>
<feature type="region of interest" description="Disordered" evidence="9">
    <location>
        <begin position="1770"/>
        <end position="1816"/>
    </location>
</feature>
<dbReference type="Pfam" id="PF17838">
    <property type="entry name" value="PH_16"/>
    <property type="match status" value="1"/>
</dbReference>
<feature type="compositionally biased region" description="Low complexity" evidence="9">
    <location>
        <begin position="2996"/>
        <end position="3005"/>
    </location>
</feature>
<feature type="region of interest" description="Disordered" evidence="9">
    <location>
        <begin position="2084"/>
        <end position="2104"/>
    </location>
</feature>
<feature type="compositionally biased region" description="Polar residues" evidence="9">
    <location>
        <begin position="1790"/>
        <end position="1799"/>
    </location>
</feature>
<feature type="region of interest" description="Disordered" evidence="9">
    <location>
        <begin position="331"/>
        <end position="896"/>
    </location>
</feature>
<dbReference type="FunFam" id="2.30.29.30:FF:000021">
    <property type="entry name" value="Rho guanine nucleotide exchange factor 2"/>
    <property type="match status" value="1"/>
</dbReference>
<evidence type="ECO:0000256" key="9">
    <source>
        <dbReference type="SAM" id="MobiDB-lite"/>
    </source>
</evidence>
<evidence type="ECO:0000256" key="1">
    <source>
        <dbReference type="ARBA" id="ARBA00004496"/>
    </source>
</evidence>
<dbReference type="GO" id="GO:0008270">
    <property type="term" value="F:zinc ion binding"/>
    <property type="evidence" value="ECO:0007669"/>
    <property type="project" value="UniProtKB-KW"/>
</dbReference>
<keyword evidence="2" id="KW-0963">Cytoplasm</keyword>
<feature type="compositionally biased region" description="Polar residues" evidence="9">
    <location>
        <begin position="849"/>
        <end position="871"/>
    </location>
</feature>
<feature type="compositionally biased region" description="Basic and acidic residues" evidence="9">
    <location>
        <begin position="442"/>
        <end position="459"/>
    </location>
</feature>
<evidence type="ECO:0000256" key="6">
    <source>
        <dbReference type="ARBA" id="ARBA00022771"/>
    </source>
</evidence>
<reference evidence="13" key="1">
    <citation type="submission" date="2020-10" db="EMBL/GenBank/DDBJ databases">
        <title>Chromosome-scale genome assembly of the Allis shad, Alosa alosa.</title>
        <authorList>
            <person name="Margot Z."/>
            <person name="Christophe K."/>
            <person name="Cabau C."/>
            <person name="Louis A."/>
            <person name="Berthelot C."/>
            <person name="Parey E."/>
            <person name="Roest Crollius H."/>
            <person name="Montfort J."/>
            <person name="Robinson-Rechavi M."/>
            <person name="Bucao C."/>
            <person name="Bouchez O."/>
            <person name="Gislard M."/>
            <person name="Lluch J."/>
            <person name="Milhes M."/>
            <person name="Lampietro C."/>
            <person name="Lopez Roques C."/>
            <person name="Donnadieu C."/>
            <person name="Braasch I."/>
            <person name="Desvignes T."/>
            <person name="Postlethwait J."/>
            <person name="Bobe J."/>
            <person name="Guiguen Y."/>
        </authorList>
    </citation>
    <scope>NUCLEOTIDE SEQUENCE</scope>
    <source>
        <strain evidence="13">M-15738</strain>
        <tissue evidence="13">Blood</tissue>
    </source>
</reference>
<evidence type="ECO:0000256" key="7">
    <source>
        <dbReference type="ARBA" id="ARBA00022833"/>
    </source>
</evidence>
<feature type="compositionally biased region" description="Low complexity" evidence="9">
    <location>
        <begin position="240"/>
        <end position="259"/>
    </location>
</feature>
<dbReference type="FunFam" id="1.20.900.10:FF:000004">
    <property type="entry name" value="Rho guanine nucleotide exchange factor 2"/>
    <property type="match status" value="1"/>
</dbReference>
<evidence type="ECO:0000256" key="3">
    <source>
        <dbReference type="ARBA" id="ARBA00022553"/>
    </source>
</evidence>
<evidence type="ECO:0000256" key="5">
    <source>
        <dbReference type="ARBA" id="ARBA00022723"/>
    </source>
</evidence>
<evidence type="ECO:0000259" key="10">
    <source>
        <dbReference type="PROSITE" id="PS50003"/>
    </source>
</evidence>
<dbReference type="CDD" id="cd00160">
    <property type="entry name" value="RhoGEF"/>
    <property type="match status" value="1"/>
</dbReference>
<feature type="compositionally biased region" description="Basic and acidic residues" evidence="9">
    <location>
        <begin position="1330"/>
        <end position="1352"/>
    </location>
</feature>
<feature type="region of interest" description="Disordered" evidence="9">
    <location>
        <begin position="2904"/>
        <end position="3061"/>
    </location>
</feature>
<feature type="compositionally biased region" description="Polar residues" evidence="9">
    <location>
        <begin position="1258"/>
        <end position="1279"/>
    </location>
</feature>
<feature type="compositionally biased region" description="Basic and acidic residues" evidence="9">
    <location>
        <begin position="2708"/>
        <end position="2724"/>
    </location>
</feature>
<dbReference type="SUPFAM" id="SSF57889">
    <property type="entry name" value="Cysteine-rich domain"/>
    <property type="match status" value="1"/>
</dbReference>
<feature type="region of interest" description="Disordered" evidence="9">
    <location>
        <begin position="1835"/>
        <end position="1895"/>
    </location>
</feature>
<comment type="subcellular location">
    <subcellularLocation>
        <location evidence="1">Cytoplasm</location>
    </subcellularLocation>
</comment>
<dbReference type="GO" id="GO:0015629">
    <property type="term" value="C:actin cytoskeleton"/>
    <property type="evidence" value="ECO:0007669"/>
    <property type="project" value="TreeGrafter"/>
</dbReference>
<dbReference type="PROSITE" id="PS50081">
    <property type="entry name" value="ZF_DAG_PE_2"/>
    <property type="match status" value="1"/>
</dbReference>
<dbReference type="SMART" id="SM00109">
    <property type="entry name" value="C1"/>
    <property type="match status" value="1"/>
</dbReference>
<proteinExistence type="predicted"/>
<keyword evidence="7" id="KW-0862">Zinc</keyword>
<dbReference type="InterPro" id="IPR046349">
    <property type="entry name" value="C1-like_sf"/>
</dbReference>
<feature type="compositionally biased region" description="Low complexity" evidence="9">
    <location>
        <begin position="1695"/>
        <end position="1704"/>
    </location>
</feature>
<feature type="domain" description="PH" evidence="10">
    <location>
        <begin position="2458"/>
        <end position="2560"/>
    </location>
</feature>
<feature type="region of interest" description="Disordered" evidence="9">
    <location>
        <begin position="1942"/>
        <end position="2000"/>
    </location>
</feature>
<keyword evidence="4" id="KW-0344">Guanine-nucleotide releasing factor</keyword>
<feature type="compositionally biased region" description="Basic and acidic residues" evidence="9">
    <location>
        <begin position="624"/>
        <end position="645"/>
    </location>
</feature>
<feature type="compositionally biased region" description="Basic and acidic residues" evidence="9">
    <location>
        <begin position="769"/>
        <end position="787"/>
    </location>
</feature>
<feature type="compositionally biased region" description="Basic and acidic residues" evidence="9">
    <location>
        <begin position="931"/>
        <end position="946"/>
    </location>
</feature>
<feature type="compositionally biased region" description="Basic and acidic residues" evidence="9">
    <location>
        <begin position="1550"/>
        <end position="1560"/>
    </location>
</feature>
<keyword evidence="3" id="KW-0597">Phosphoprotein</keyword>
<keyword evidence="8" id="KW-0175">Coiled coil</keyword>
<feature type="region of interest" description="Disordered" evidence="9">
    <location>
        <begin position="2145"/>
        <end position="2169"/>
    </location>
</feature>
<dbReference type="GO" id="GO:0005085">
    <property type="term" value="F:guanyl-nucleotide exchange factor activity"/>
    <property type="evidence" value="ECO:0007669"/>
    <property type="project" value="UniProtKB-KW"/>
</dbReference>
<dbReference type="PROSITE" id="PS00479">
    <property type="entry name" value="ZF_DAG_PE_1"/>
    <property type="match status" value="1"/>
</dbReference>
<comment type="caution">
    <text evidence="13">The sequence shown here is derived from an EMBL/GenBank/DDBJ whole genome shotgun (WGS) entry which is preliminary data.</text>
</comment>
<protein>
    <recommendedName>
        <fullName evidence="15">A-kinase anchor protein 13-like</fullName>
    </recommendedName>
</protein>
<feature type="compositionally biased region" description="Low complexity" evidence="9">
    <location>
        <begin position="366"/>
        <end position="378"/>
    </location>
</feature>
<feature type="domain" description="DH" evidence="11">
    <location>
        <begin position="2213"/>
        <end position="2417"/>
    </location>
</feature>
<feature type="compositionally biased region" description="Acidic residues" evidence="9">
    <location>
        <begin position="919"/>
        <end position="930"/>
    </location>
</feature>
<feature type="compositionally biased region" description="Basic and acidic residues" evidence="9">
    <location>
        <begin position="1426"/>
        <end position="1449"/>
    </location>
</feature>
<feature type="compositionally biased region" description="Polar residues" evidence="9">
    <location>
        <begin position="1085"/>
        <end position="1097"/>
    </location>
</feature>